<feature type="transmembrane region" description="Helical" evidence="7">
    <location>
        <begin position="122"/>
        <end position="140"/>
    </location>
</feature>
<evidence type="ECO:0000313" key="9">
    <source>
        <dbReference type="EMBL" id="PIL18648.1"/>
    </source>
</evidence>
<gene>
    <name evidence="9" type="ORF">P775_18935</name>
</gene>
<keyword evidence="10" id="KW-1185">Reference proteome</keyword>
<dbReference type="PANTHER" id="PTHR30353:SF15">
    <property type="entry name" value="INNER MEMBRANE PROTEIN YABI"/>
    <property type="match status" value="1"/>
</dbReference>
<dbReference type="EMBL" id="AWWI01000121">
    <property type="protein sequence ID" value="PIL18648.1"/>
    <property type="molecule type" value="Genomic_DNA"/>
</dbReference>
<reference evidence="9 10" key="1">
    <citation type="submission" date="2013-09" db="EMBL/GenBank/DDBJ databases">
        <title>Genome sequencing of Phaeobacter antarcticus sp. nov. SM1211.</title>
        <authorList>
            <person name="Zhang X.-Y."/>
            <person name="Liu C."/>
            <person name="Chen X.-L."/>
            <person name="Xie B.-B."/>
            <person name="Qin Q.-L."/>
            <person name="Rong J.-C."/>
            <person name="Zhang Y.-Z."/>
        </authorList>
    </citation>
    <scope>NUCLEOTIDE SEQUENCE [LARGE SCALE GENOMIC DNA]</scope>
    <source>
        <strain evidence="9 10">SM1211</strain>
    </source>
</reference>
<evidence type="ECO:0000259" key="8">
    <source>
        <dbReference type="Pfam" id="PF09335"/>
    </source>
</evidence>
<feature type="transmembrane region" description="Helical" evidence="7">
    <location>
        <begin position="40"/>
        <end position="62"/>
    </location>
</feature>
<evidence type="ECO:0000313" key="10">
    <source>
        <dbReference type="Proteomes" id="UP000231259"/>
    </source>
</evidence>
<evidence type="ECO:0000256" key="7">
    <source>
        <dbReference type="RuleBase" id="RU367016"/>
    </source>
</evidence>
<dbReference type="Proteomes" id="UP000231259">
    <property type="component" value="Unassembled WGS sequence"/>
</dbReference>
<sequence>MIEHLITEYGLIAVFIGCALEGDTVAITGGVLTFQGLLSFWPVVLAATAGAIATDTATFWLARRFREHPRVLRAVSHPLSQRFTATLLSRPLLLACVFRFIPGGRTVAPVMLATASSIRGKTYTIATIMSAGVWGLLMVSMGRELGEFMTETLGHFTRTEIILLVALVILALFLLSAVWRYFRADTPKT</sequence>
<dbReference type="Pfam" id="PF09335">
    <property type="entry name" value="VTT_dom"/>
    <property type="match status" value="1"/>
</dbReference>
<comment type="similarity">
    <text evidence="2 7">Belongs to the DedA family.</text>
</comment>
<dbReference type="InterPro" id="IPR032818">
    <property type="entry name" value="DedA-like"/>
</dbReference>
<protein>
    <recommendedName>
        <fullName evidence="8">VTT domain-containing protein</fullName>
    </recommendedName>
</protein>
<name>A0A2G8RC15_9RHOB</name>
<proteinExistence type="inferred from homology"/>
<comment type="caution">
    <text evidence="9">The sequence shown here is derived from an EMBL/GenBank/DDBJ whole genome shotgun (WGS) entry which is preliminary data.</text>
</comment>
<evidence type="ECO:0000256" key="6">
    <source>
        <dbReference type="ARBA" id="ARBA00023136"/>
    </source>
</evidence>
<feature type="domain" description="VTT" evidence="8">
    <location>
        <begin position="22"/>
        <end position="143"/>
    </location>
</feature>
<evidence type="ECO:0000256" key="2">
    <source>
        <dbReference type="ARBA" id="ARBA00010792"/>
    </source>
</evidence>
<dbReference type="GO" id="GO:0005886">
    <property type="term" value="C:plasma membrane"/>
    <property type="evidence" value="ECO:0007669"/>
    <property type="project" value="UniProtKB-SubCell"/>
</dbReference>
<organism evidence="9 10">
    <name type="scientific">Puniceibacterium antarcticum</name>
    <dbReference type="NCBI Taxonomy" id="1206336"/>
    <lineage>
        <taxon>Bacteria</taxon>
        <taxon>Pseudomonadati</taxon>
        <taxon>Pseudomonadota</taxon>
        <taxon>Alphaproteobacteria</taxon>
        <taxon>Rhodobacterales</taxon>
        <taxon>Paracoccaceae</taxon>
        <taxon>Puniceibacterium</taxon>
    </lineage>
</organism>
<keyword evidence="4 7" id="KW-0812">Transmembrane</keyword>
<accession>A0A2G8RC15</accession>
<keyword evidence="3 7" id="KW-1003">Cell membrane</keyword>
<keyword evidence="6 7" id="KW-0472">Membrane</keyword>
<evidence type="ECO:0000256" key="4">
    <source>
        <dbReference type="ARBA" id="ARBA00022692"/>
    </source>
</evidence>
<evidence type="ECO:0000256" key="1">
    <source>
        <dbReference type="ARBA" id="ARBA00004651"/>
    </source>
</evidence>
<evidence type="ECO:0000256" key="3">
    <source>
        <dbReference type="ARBA" id="ARBA00022475"/>
    </source>
</evidence>
<comment type="subcellular location">
    <subcellularLocation>
        <location evidence="1 7">Cell membrane</location>
        <topology evidence="1 7">Multi-pass membrane protein</topology>
    </subcellularLocation>
</comment>
<dbReference type="RefSeq" id="WP_099912291.1">
    <property type="nucleotide sequence ID" value="NZ_AWWI01000121.1"/>
</dbReference>
<feature type="transmembrane region" description="Helical" evidence="7">
    <location>
        <begin position="161"/>
        <end position="182"/>
    </location>
</feature>
<evidence type="ECO:0000256" key="5">
    <source>
        <dbReference type="ARBA" id="ARBA00022989"/>
    </source>
</evidence>
<dbReference type="InterPro" id="IPR032816">
    <property type="entry name" value="VTT_dom"/>
</dbReference>
<dbReference type="PANTHER" id="PTHR30353">
    <property type="entry name" value="INNER MEMBRANE PROTEIN DEDA-RELATED"/>
    <property type="match status" value="1"/>
</dbReference>
<dbReference type="AlphaFoldDB" id="A0A2G8RC15"/>
<feature type="transmembrane region" description="Helical" evidence="7">
    <location>
        <begin position="12"/>
        <end position="34"/>
    </location>
</feature>
<dbReference type="OrthoDB" id="948134at2"/>
<keyword evidence="5 7" id="KW-1133">Transmembrane helix</keyword>